<name>A0A5C6F541_9BACT</name>
<keyword evidence="2" id="KW-1185">Reference proteome</keyword>
<dbReference type="EMBL" id="SJPX01000002">
    <property type="protein sequence ID" value="TWU55640.1"/>
    <property type="molecule type" value="Genomic_DNA"/>
</dbReference>
<proteinExistence type="predicted"/>
<organism evidence="1 2">
    <name type="scientific">Rubripirellula reticaptiva</name>
    <dbReference type="NCBI Taxonomy" id="2528013"/>
    <lineage>
        <taxon>Bacteria</taxon>
        <taxon>Pseudomonadati</taxon>
        <taxon>Planctomycetota</taxon>
        <taxon>Planctomycetia</taxon>
        <taxon>Pirellulales</taxon>
        <taxon>Pirellulaceae</taxon>
        <taxon>Rubripirellula</taxon>
    </lineage>
</organism>
<dbReference type="Proteomes" id="UP000317977">
    <property type="component" value="Unassembled WGS sequence"/>
</dbReference>
<dbReference type="RefSeq" id="WP_146533793.1">
    <property type="nucleotide sequence ID" value="NZ_SJPX01000002.1"/>
</dbReference>
<reference evidence="1 2" key="1">
    <citation type="submission" date="2019-02" db="EMBL/GenBank/DDBJ databases">
        <title>Deep-cultivation of Planctomycetes and their phenomic and genomic characterization uncovers novel biology.</title>
        <authorList>
            <person name="Wiegand S."/>
            <person name="Jogler M."/>
            <person name="Boedeker C."/>
            <person name="Pinto D."/>
            <person name="Vollmers J."/>
            <person name="Rivas-Marin E."/>
            <person name="Kohn T."/>
            <person name="Peeters S.H."/>
            <person name="Heuer A."/>
            <person name="Rast P."/>
            <person name="Oberbeckmann S."/>
            <person name="Bunk B."/>
            <person name="Jeske O."/>
            <person name="Meyerdierks A."/>
            <person name="Storesund J.E."/>
            <person name="Kallscheuer N."/>
            <person name="Luecker S."/>
            <person name="Lage O.M."/>
            <person name="Pohl T."/>
            <person name="Merkel B.J."/>
            <person name="Hornburger P."/>
            <person name="Mueller R.-W."/>
            <person name="Bruemmer F."/>
            <person name="Labrenz M."/>
            <person name="Spormann A.M."/>
            <person name="Op Den Camp H."/>
            <person name="Overmann J."/>
            <person name="Amann R."/>
            <person name="Jetten M.S.M."/>
            <person name="Mascher T."/>
            <person name="Medema M.H."/>
            <person name="Devos D.P."/>
            <person name="Kaster A.-K."/>
            <person name="Ovreas L."/>
            <person name="Rohde M."/>
            <person name="Galperin M.Y."/>
            <person name="Jogler C."/>
        </authorList>
    </citation>
    <scope>NUCLEOTIDE SEQUENCE [LARGE SCALE GENOMIC DNA]</scope>
    <source>
        <strain evidence="1 2">Poly59</strain>
    </source>
</reference>
<evidence type="ECO:0000313" key="2">
    <source>
        <dbReference type="Proteomes" id="UP000317977"/>
    </source>
</evidence>
<sequence>MKIDHCKPNLCFPTVKLLFALFATTFTCLELCIDAIPLFGQHAYADEVVAEKNRPIDPELSQPKAVALLEQVVHYIADGPAFDAKVRETVWTAGREVVGVGTYEQAGGGTGRFNLQVTMHDGDGKHRFQQISDGRLAWTRTEIAGEVSLRRVDVGRLDEWIRGNSDDSSIAPRLRVGAWIEMLTTIQRDYTLTAASFKLKGTPVWVLTGTLRKSKREQVLAESGLTTWPDLYPTQVRIAIAAKHDPKTNFGQWLPVHIEYRSDAVTVSDPEDPTKTVTTNGRLITLIELYSLRPIQPPLIEKFRYENADTEVIFVNETDRYLQMHGVQLTERERHLLTR</sequence>
<dbReference type="OrthoDB" id="245771at2"/>
<comment type="caution">
    <text evidence="1">The sequence shown here is derived from an EMBL/GenBank/DDBJ whole genome shotgun (WGS) entry which is preliminary data.</text>
</comment>
<protein>
    <submittedName>
        <fullName evidence="1">Uncharacterized protein</fullName>
    </submittedName>
</protein>
<accession>A0A5C6F541</accession>
<evidence type="ECO:0000313" key="1">
    <source>
        <dbReference type="EMBL" id="TWU55640.1"/>
    </source>
</evidence>
<dbReference type="AlphaFoldDB" id="A0A5C6F541"/>
<gene>
    <name evidence="1" type="ORF">Poly59_19400</name>
</gene>